<keyword evidence="1 9" id="KW-0812">Transmembrane</keyword>
<keyword evidence="6" id="KW-0342">GTP-binding</keyword>
<dbReference type="Pfam" id="PF20428">
    <property type="entry name" value="Sey1_3HB"/>
    <property type="match status" value="1"/>
</dbReference>
<dbReference type="Proteomes" id="UP001146793">
    <property type="component" value="Unassembled WGS sequence"/>
</dbReference>
<name>A0AAV7ZVE6_9EUKA</name>
<keyword evidence="5 9" id="KW-1133">Transmembrane helix</keyword>
<keyword evidence="4" id="KW-0256">Endoplasmic reticulum</keyword>
<evidence type="ECO:0000256" key="5">
    <source>
        <dbReference type="ARBA" id="ARBA00022989"/>
    </source>
</evidence>
<proteinExistence type="inferred from homology"/>
<dbReference type="InterPro" id="IPR027417">
    <property type="entry name" value="P-loop_NTPase"/>
</dbReference>
<protein>
    <submittedName>
        <fullName evidence="11">Protein sey1</fullName>
    </submittedName>
</protein>
<feature type="domain" description="GB1/RHD3-type G" evidence="10">
    <location>
        <begin position="49"/>
        <end position="266"/>
    </location>
</feature>
<dbReference type="AlphaFoldDB" id="A0AAV7ZVE6"/>
<dbReference type="GO" id="GO:0016320">
    <property type="term" value="P:endoplasmic reticulum membrane fusion"/>
    <property type="evidence" value="ECO:0007669"/>
    <property type="project" value="TreeGrafter"/>
</dbReference>
<organism evidence="11 12">
    <name type="scientific">Anaeramoeba flamelloides</name>
    <dbReference type="NCBI Taxonomy" id="1746091"/>
    <lineage>
        <taxon>Eukaryota</taxon>
        <taxon>Metamonada</taxon>
        <taxon>Anaeramoebidae</taxon>
        <taxon>Anaeramoeba</taxon>
    </lineage>
</organism>
<dbReference type="PROSITE" id="PS51715">
    <property type="entry name" value="G_GB1_RHD3"/>
    <property type="match status" value="1"/>
</dbReference>
<dbReference type="InterPro" id="IPR046758">
    <property type="entry name" value="Sey1/RHD3-like_3HB"/>
</dbReference>
<keyword evidence="7 9" id="KW-0472">Membrane</keyword>
<keyword evidence="3" id="KW-0378">Hydrolase</keyword>
<dbReference type="Pfam" id="PF05879">
    <property type="entry name" value="RHD3_GTPase"/>
    <property type="match status" value="1"/>
</dbReference>
<reference evidence="11" key="1">
    <citation type="submission" date="2022-08" db="EMBL/GenBank/DDBJ databases">
        <title>Novel sulphate-reducing endosymbionts in the free-living metamonad Anaeramoeba.</title>
        <authorList>
            <person name="Jerlstrom-Hultqvist J."/>
            <person name="Cepicka I."/>
            <person name="Gallot-Lavallee L."/>
            <person name="Salas-Leiva D."/>
            <person name="Curtis B.A."/>
            <person name="Zahonova K."/>
            <person name="Pipaliya S."/>
            <person name="Dacks J."/>
            <person name="Roger A.J."/>
        </authorList>
    </citation>
    <scope>NUCLEOTIDE SEQUENCE</scope>
    <source>
        <strain evidence="11">Busselton2</strain>
    </source>
</reference>
<evidence type="ECO:0000256" key="7">
    <source>
        <dbReference type="ARBA" id="ARBA00023136"/>
    </source>
</evidence>
<evidence type="ECO:0000313" key="12">
    <source>
        <dbReference type="Proteomes" id="UP001146793"/>
    </source>
</evidence>
<sequence>MNQIKPKKREQLISQNTNNNRVFQLITEEGEFNSNNLEQISKWNVFSKGLNYGIVGIIGCCGSGKSTLLNLIFGTNLKTDKPNIHSSRTTKGIWIAESEDHSKLIIDVEGNDSDFRANEQENFSMKTSLFTLALSDLLIINLWEHDIGRYRASNYHLLKNVLEVSLKIFNYENHKTSIIFAVRDYSGRIKFSMLNNKINENINKIWNEIDKPKRFENKKFKDLFDSIALQFHHKAVKPKAFLRGVNKIKKYFINQNNPKYFFKKKYHKGVPGNGLLLFIQNIWKKVSENKEIDIPSEKKMLSLFRCEVFKTETWEFFLTNLQSEIVEPLNNNTIIDQLKETMQGLIEDSIQFYNLKSRGYDKQIAQNKIDEIVFKFYDQLRSPFEKQIELLSKATFKKFIEQLDKYFPTKLLSASYQKHSKNIFNNFSNEFSQKAKDSILPNMDWQYQAEFGKLQKMMNTEIEIRRSEGIKCVSEIFFNELSNRIIPTIKPLFKNLNTDFQTKLFNNYIKNFKKCFNYILETLKGYGSNELYIKHIYQQLSKEIENIYLQECRNTHKKILNLIISHFNTYLKENRPKKNQEYNDFFFHDIYEKAKASGLKLLERFRMITIPLDLYPEYEKPENQNINNNFELDLELEDENQKEIEVFEAEYNSTKEVYIINEKDYQSYYQTYVQEINILFEEFTIKYRIKERELFLPNLVWVLIFFFARNDLLKLLENIVLAIIIFFVVFFIFLFWKLGHIQKIFNKLSPNVQKKISLLWRSGPTLSILRYKEEKGELYFLESSNNK</sequence>
<comment type="caution">
    <text evidence="11">The sequence shown here is derived from an EMBL/GenBank/DDBJ whole genome shotgun (WGS) entry which is preliminary data.</text>
</comment>
<evidence type="ECO:0000256" key="4">
    <source>
        <dbReference type="ARBA" id="ARBA00022824"/>
    </source>
</evidence>
<dbReference type="PANTHER" id="PTHR45923">
    <property type="entry name" value="PROTEIN SEY1"/>
    <property type="match status" value="1"/>
</dbReference>
<evidence type="ECO:0000313" key="11">
    <source>
        <dbReference type="EMBL" id="KAJ3445966.1"/>
    </source>
</evidence>
<evidence type="ECO:0000259" key="10">
    <source>
        <dbReference type="PROSITE" id="PS51715"/>
    </source>
</evidence>
<comment type="similarity">
    <text evidence="8">Belongs to the TRAFAC class dynamin-like GTPase superfamily. GB1/RHD3 GTPase family.</text>
</comment>
<dbReference type="Gene3D" id="3.40.50.300">
    <property type="entry name" value="P-loop containing nucleotide triphosphate hydrolases"/>
    <property type="match status" value="1"/>
</dbReference>
<dbReference type="PANTHER" id="PTHR45923:SF2">
    <property type="entry name" value="PROTEIN SEY1"/>
    <property type="match status" value="1"/>
</dbReference>
<dbReference type="SUPFAM" id="SSF52540">
    <property type="entry name" value="P-loop containing nucleoside triphosphate hydrolases"/>
    <property type="match status" value="1"/>
</dbReference>
<gene>
    <name evidence="11" type="ORF">M0812_08501</name>
</gene>
<dbReference type="EMBL" id="JANTQA010000021">
    <property type="protein sequence ID" value="KAJ3445966.1"/>
    <property type="molecule type" value="Genomic_DNA"/>
</dbReference>
<keyword evidence="2" id="KW-0547">Nucleotide-binding</keyword>
<accession>A0AAV7ZVE6</accession>
<dbReference type="GO" id="GO:0005525">
    <property type="term" value="F:GTP binding"/>
    <property type="evidence" value="ECO:0007669"/>
    <property type="project" value="UniProtKB-KW"/>
</dbReference>
<evidence type="ECO:0000256" key="6">
    <source>
        <dbReference type="ARBA" id="ARBA00023134"/>
    </source>
</evidence>
<feature type="transmembrane region" description="Helical" evidence="9">
    <location>
        <begin position="719"/>
        <end position="738"/>
    </location>
</feature>
<dbReference type="GO" id="GO:0003924">
    <property type="term" value="F:GTPase activity"/>
    <property type="evidence" value="ECO:0007669"/>
    <property type="project" value="TreeGrafter"/>
</dbReference>
<evidence type="ECO:0000256" key="9">
    <source>
        <dbReference type="SAM" id="Phobius"/>
    </source>
</evidence>
<dbReference type="InterPro" id="IPR008803">
    <property type="entry name" value="RHD3/Sey1"/>
</dbReference>
<evidence type="ECO:0000256" key="2">
    <source>
        <dbReference type="ARBA" id="ARBA00022741"/>
    </source>
</evidence>
<evidence type="ECO:0000256" key="1">
    <source>
        <dbReference type="ARBA" id="ARBA00022692"/>
    </source>
</evidence>
<dbReference type="InterPro" id="IPR030386">
    <property type="entry name" value="G_GB1_RHD3_dom"/>
</dbReference>
<dbReference type="GO" id="GO:0005783">
    <property type="term" value="C:endoplasmic reticulum"/>
    <property type="evidence" value="ECO:0007669"/>
    <property type="project" value="TreeGrafter"/>
</dbReference>
<evidence type="ECO:0000256" key="3">
    <source>
        <dbReference type="ARBA" id="ARBA00022801"/>
    </source>
</evidence>
<evidence type="ECO:0000256" key="8">
    <source>
        <dbReference type="PROSITE-ProRule" id="PRU01052"/>
    </source>
</evidence>